<accession>A0ACC0I7G6</accession>
<keyword evidence="2" id="KW-1185">Reference proteome</keyword>
<gene>
    <name evidence="1" type="ORF">LOK49_LG03G00771</name>
</gene>
<dbReference type="EMBL" id="CM045763">
    <property type="protein sequence ID" value="KAI8020938.1"/>
    <property type="molecule type" value="Genomic_DNA"/>
</dbReference>
<comment type="caution">
    <text evidence="1">The sequence shown here is derived from an EMBL/GenBank/DDBJ whole genome shotgun (WGS) entry which is preliminary data.</text>
</comment>
<name>A0ACC0I7G6_9ERIC</name>
<proteinExistence type="predicted"/>
<sequence>MSNGPKCKLKKNSLPSPSQIHRYSSPLSISFQFLNFLSLSTCIGAHPVRRPPTIATPTTTDHHVANPEPLIGRSGSLRPVIEGPDPDGGEIGDSKRGLGLGQSMKGQLSRTPSVASNAYKQSDLRLLLGVLGAPLSPVQVSANDPLPHLCIKDTPILAISMATKATSLARELKSIKSDFCFMQERCALFEEENRRLHDGFAKGIRPEEDDLVLILQDSVEEKDDKITRSKQELQQRRHSGRGED</sequence>
<dbReference type="Proteomes" id="UP001060215">
    <property type="component" value="Chromosome 6"/>
</dbReference>
<evidence type="ECO:0000313" key="2">
    <source>
        <dbReference type="Proteomes" id="UP001060215"/>
    </source>
</evidence>
<protein>
    <submittedName>
        <fullName evidence="1">Uncharacterized protein</fullName>
    </submittedName>
</protein>
<organism evidence="1 2">
    <name type="scientific">Camellia lanceoleosa</name>
    <dbReference type="NCBI Taxonomy" id="1840588"/>
    <lineage>
        <taxon>Eukaryota</taxon>
        <taxon>Viridiplantae</taxon>
        <taxon>Streptophyta</taxon>
        <taxon>Embryophyta</taxon>
        <taxon>Tracheophyta</taxon>
        <taxon>Spermatophyta</taxon>
        <taxon>Magnoliopsida</taxon>
        <taxon>eudicotyledons</taxon>
        <taxon>Gunneridae</taxon>
        <taxon>Pentapetalae</taxon>
        <taxon>asterids</taxon>
        <taxon>Ericales</taxon>
        <taxon>Theaceae</taxon>
        <taxon>Camellia</taxon>
    </lineage>
</organism>
<evidence type="ECO:0000313" key="1">
    <source>
        <dbReference type="EMBL" id="KAI8020938.1"/>
    </source>
</evidence>
<reference evidence="1 2" key="1">
    <citation type="journal article" date="2022" name="Plant J.">
        <title>Chromosome-level genome of Camellia lanceoleosa provides a valuable resource for understanding genome evolution and self-incompatibility.</title>
        <authorList>
            <person name="Gong W."/>
            <person name="Xiao S."/>
            <person name="Wang L."/>
            <person name="Liao Z."/>
            <person name="Chang Y."/>
            <person name="Mo W."/>
            <person name="Hu G."/>
            <person name="Li W."/>
            <person name="Zhao G."/>
            <person name="Zhu H."/>
            <person name="Hu X."/>
            <person name="Ji K."/>
            <person name="Xiang X."/>
            <person name="Song Q."/>
            <person name="Yuan D."/>
            <person name="Jin S."/>
            <person name="Zhang L."/>
        </authorList>
    </citation>
    <scope>NUCLEOTIDE SEQUENCE [LARGE SCALE GENOMIC DNA]</scope>
    <source>
        <strain evidence="1">SQ_2022a</strain>
    </source>
</reference>